<evidence type="ECO:0008006" key="3">
    <source>
        <dbReference type="Google" id="ProtNLM"/>
    </source>
</evidence>
<sequence>MIQALFIDSTVINKSNVADINMLIKVLKIFKSQNVCVGIVSTNKVDVERAKTLIPEELIDIAISGEEVYGKGSNLIRKFKGGPDRISIPASKLGIKENRILYIGDDKFDYLSAIHSGAFFLFATWTGRKIDSTFTAQTVQKPEGIWGFSSHFLMHKPRWAYSLDMPHEKSKLRALMNSNTRGTNSILFVCDPPDNTFRLREVLKDHKPIRVANRPAMDVLFWHAIASARLEGLLPPRCLVTVYASSKPGKVNPTINSFMKVGSKAFGTFFYNDMFVRSVEVRPTHELRLARIPVDIDHQTDSVHLNPEYIDKIKGQTIVVFDDFHTSGSSLEWARNLLISAGAEEVILIAIGKFGAEQAFHQIRSPNIGVKITPFMHKSYGKSAFSLRSSLMRFDNSVSSILQRSFGQLLKGLPYW</sequence>
<protein>
    <recommendedName>
        <fullName evidence="3">Phosphoribosyltransferase domain-containing protein</fullName>
    </recommendedName>
</protein>
<organism evidence="1 2">
    <name type="scientific">Deinococcus xianganensis</name>
    <dbReference type="NCBI Taxonomy" id="1507289"/>
    <lineage>
        <taxon>Bacteria</taxon>
        <taxon>Thermotogati</taxon>
        <taxon>Deinococcota</taxon>
        <taxon>Deinococci</taxon>
        <taxon>Deinococcales</taxon>
        <taxon>Deinococcaceae</taxon>
        <taxon>Deinococcus</taxon>
    </lineage>
</organism>
<dbReference type="AlphaFoldDB" id="A0A6I4YUS2"/>
<dbReference type="InterPro" id="IPR000836">
    <property type="entry name" value="PRTase_dom"/>
</dbReference>
<name>A0A6I4YUS2_9DEIO</name>
<accession>A0A6I4YUS2</accession>
<dbReference type="InterPro" id="IPR036412">
    <property type="entry name" value="HAD-like_sf"/>
</dbReference>
<evidence type="ECO:0000313" key="2">
    <source>
        <dbReference type="Proteomes" id="UP000430519"/>
    </source>
</evidence>
<evidence type="ECO:0000313" key="1">
    <source>
        <dbReference type="EMBL" id="MXV20873.1"/>
    </source>
</evidence>
<dbReference type="InterPro" id="IPR023214">
    <property type="entry name" value="HAD_sf"/>
</dbReference>
<proteinExistence type="predicted"/>
<dbReference type="SUPFAM" id="SSF56784">
    <property type="entry name" value="HAD-like"/>
    <property type="match status" value="1"/>
</dbReference>
<dbReference type="CDD" id="cd06223">
    <property type="entry name" value="PRTases_typeI"/>
    <property type="match status" value="1"/>
</dbReference>
<dbReference type="Gene3D" id="3.40.50.1000">
    <property type="entry name" value="HAD superfamily/HAD-like"/>
    <property type="match status" value="1"/>
</dbReference>
<comment type="caution">
    <text evidence="1">The sequence shown here is derived from an EMBL/GenBank/DDBJ whole genome shotgun (WGS) entry which is preliminary data.</text>
</comment>
<dbReference type="SUPFAM" id="SSF53271">
    <property type="entry name" value="PRTase-like"/>
    <property type="match status" value="1"/>
</dbReference>
<dbReference type="Proteomes" id="UP000430519">
    <property type="component" value="Unassembled WGS sequence"/>
</dbReference>
<dbReference type="InterPro" id="IPR029057">
    <property type="entry name" value="PRTase-like"/>
</dbReference>
<dbReference type="EMBL" id="WVHK01000061">
    <property type="protein sequence ID" value="MXV20873.1"/>
    <property type="molecule type" value="Genomic_DNA"/>
</dbReference>
<dbReference type="RefSeq" id="WP_160980732.1">
    <property type="nucleotide sequence ID" value="NZ_WVHK01000061.1"/>
</dbReference>
<dbReference type="Gene3D" id="3.40.50.2020">
    <property type="match status" value="1"/>
</dbReference>
<gene>
    <name evidence="1" type="ORF">GLX28_14640</name>
</gene>
<keyword evidence="2" id="KW-1185">Reference proteome</keyword>
<dbReference type="CDD" id="cd01427">
    <property type="entry name" value="HAD_like"/>
    <property type="match status" value="1"/>
</dbReference>
<reference evidence="1 2" key="1">
    <citation type="submission" date="2019-11" db="EMBL/GenBank/DDBJ databases">
        <title>Genome sequence of Deinococcus xianganensis Y35, AI-2 producing algicidal bacterium, isolated from lake water.</title>
        <authorList>
            <person name="Li Y."/>
        </authorList>
    </citation>
    <scope>NUCLEOTIDE SEQUENCE [LARGE SCALE GENOMIC DNA]</scope>
    <source>
        <strain evidence="1 2">Y35</strain>
    </source>
</reference>